<dbReference type="InterPro" id="IPR032675">
    <property type="entry name" value="LRR_dom_sf"/>
</dbReference>
<evidence type="ECO:0000313" key="2">
    <source>
        <dbReference type="Proteomes" id="UP001234581"/>
    </source>
</evidence>
<protein>
    <submittedName>
        <fullName evidence="1">Uncharacterized protein</fullName>
    </submittedName>
</protein>
<dbReference type="RefSeq" id="XP_058342975.1">
    <property type="nucleotide sequence ID" value="XM_058486363.1"/>
</dbReference>
<sequence length="664" mass="74828">MAQIHDPNPLSMEPINSLHNQRQSIISTATEKITQLTCQFMEKLNERSTAMANGGNFDLALRDAAVMQAIDPTSSLGYLKAGDIYQQQGRQQDAAAMYEKGLAHVSSSDYRYTNLQMRQKDALDATNKRVDFISQLPLELVVSEILPLVFHNYYQLAADKRCPYLYVSRTWRQRILHGNNLSFYSYRGILNSPIQFRELERFADHVKELSLEAGRSVPEDDPLSVFDECDFPNLTHLTIFYHGYEEEDVLFALESVHRTVTHLVLLMEDTMGYDDDHDTSQIHLGGVLDLCPGLVSLSLITMTTYDLTVQYRMLTHLTLGVDIFPLSCDTMINILAHLPSLVYLDVHHVPDSGFLTSVCGYCPDMKLLKCGGYDSFDEDIYDRHVKGLQKLCLGIDDVDEQFDADDLIPLLIENRQSLDHIRLTGRLIGESVSHYYKSLDLSLTFDRLDKLEVHASNDQLAILALSTINRSPHLRHATLGAHAANRDDIRNALKGLSSLQTLSTRKMRADSIPFRNLLEHQVQLGKDSPWKELQVDIDADVSTFSWLNVIGGLQSVTKLGLLTSHIETPSAYLSAIATIANGCPSLLHLELYFGRQPAPEGTITHMKDHPTLQCIRIQASSIADRDIVNLLSFVNLKHAIIIAPVENYLIALLRDRIPDVEYRP</sequence>
<dbReference type="SUPFAM" id="SSF52047">
    <property type="entry name" value="RNI-like"/>
    <property type="match status" value="1"/>
</dbReference>
<accession>A0AAD7V2V6</accession>
<organism evidence="1 2">
    <name type="scientific">Lichtheimia ornata</name>
    <dbReference type="NCBI Taxonomy" id="688661"/>
    <lineage>
        <taxon>Eukaryota</taxon>
        <taxon>Fungi</taxon>
        <taxon>Fungi incertae sedis</taxon>
        <taxon>Mucoromycota</taxon>
        <taxon>Mucoromycotina</taxon>
        <taxon>Mucoromycetes</taxon>
        <taxon>Mucorales</taxon>
        <taxon>Lichtheimiaceae</taxon>
        <taxon>Lichtheimia</taxon>
    </lineage>
</organism>
<keyword evidence="2" id="KW-1185">Reference proteome</keyword>
<evidence type="ECO:0000313" key="1">
    <source>
        <dbReference type="EMBL" id="KAJ8658062.1"/>
    </source>
</evidence>
<dbReference type="Gene3D" id="3.80.10.10">
    <property type="entry name" value="Ribonuclease Inhibitor"/>
    <property type="match status" value="1"/>
</dbReference>
<dbReference type="GeneID" id="83213745"/>
<dbReference type="SUPFAM" id="SSF48452">
    <property type="entry name" value="TPR-like"/>
    <property type="match status" value="1"/>
</dbReference>
<dbReference type="EMBL" id="JARTCD010000027">
    <property type="protein sequence ID" value="KAJ8658062.1"/>
    <property type="molecule type" value="Genomic_DNA"/>
</dbReference>
<gene>
    <name evidence="1" type="ORF">O0I10_006334</name>
</gene>
<dbReference type="Gene3D" id="1.25.40.10">
    <property type="entry name" value="Tetratricopeptide repeat domain"/>
    <property type="match status" value="1"/>
</dbReference>
<name>A0AAD7V2V6_9FUNG</name>
<dbReference type="InterPro" id="IPR011990">
    <property type="entry name" value="TPR-like_helical_dom_sf"/>
</dbReference>
<proteinExistence type="predicted"/>
<comment type="caution">
    <text evidence="1">The sequence shown here is derived from an EMBL/GenBank/DDBJ whole genome shotgun (WGS) entry which is preliminary data.</text>
</comment>
<reference evidence="1 2" key="1">
    <citation type="submission" date="2023-03" db="EMBL/GenBank/DDBJ databases">
        <title>Genome sequence of Lichtheimia ornata CBS 291.66.</title>
        <authorList>
            <person name="Mohabir J.T."/>
            <person name="Shea T.P."/>
            <person name="Kurbessoian T."/>
            <person name="Berby B."/>
            <person name="Fontaine J."/>
            <person name="Livny J."/>
            <person name="Gnirke A."/>
            <person name="Stajich J.E."/>
            <person name="Cuomo C.A."/>
        </authorList>
    </citation>
    <scope>NUCLEOTIDE SEQUENCE [LARGE SCALE GENOMIC DNA]</scope>
    <source>
        <strain evidence="1">CBS 291.66</strain>
    </source>
</reference>
<dbReference type="AlphaFoldDB" id="A0AAD7V2V6"/>
<dbReference type="Proteomes" id="UP001234581">
    <property type="component" value="Unassembled WGS sequence"/>
</dbReference>